<keyword evidence="2" id="KW-1185">Reference proteome</keyword>
<geneLocation type="plasmid" evidence="1">
    <name>pJCM18565</name>
</geneLocation>
<keyword evidence="1" id="KW-0614">Plasmid</keyword>
<protein>
    <submittedName>
        <fullName evidence="1">Uncharacterized protein</fullName>
    </submittedName>
</protein>
<comment type="caution">
    <text evidence="1">The sequence shown here is derived from an EMBL/GenBank/DDBJ whole genome shotgun (WGS) entry which is preliminary data.</text>
</comment>
<accession>A0ABQ1CEY0</accession>
<gene>
    <name evidence="1" type="ORF">MPRG_62600</name>
</gene>
<dbReference type="Proteomes" id="UP000465240">
    <property type="component" value="Unassembled WGS sequence"/>
</dbReference>
<proteinExistence type="predicted"/>
<name>A0ABQ1CEY0_9MYCO</name>
<evidence type="ECO:0000313" key="2">
    <source>
        <dbReference type="Proteomes" id="UP000465240"/>
    </source>
</evidence>
<organism evidence="1 2">
    <name type="scientific">Mycobacterium paragordonae</name>
    <dbReference type="NCBI Taxonomy" id="1389713"/>
    <lineage>
        <taxon>Bacteria</taxon>
        <taxon>Bacillati</taxon>
        <taxon>Actinomycetota</taxon>
        <taxon>Actinomycetes</taxon>
        <taxon>Mycobacteriales</taxon>
        <taxon>Mycobacteriaceae</taxon>
        <taxon>Mycobacterium</taxon>
    </lineage>
</organism>
<sequence>MNLARSKVGLLVLVTSRHTFLLALPRHREDFGGKGFHQAAVGVEGAAQTAGGGDQPRQAVGRYMADAEKDTEEMFEGVLGGAVFFDEMHSLHERSYSTDDPYGAAIIKTLPLSIATARTASTQNPVACTRIRPAASDRTLSVTSAEEHQW</sequence>
<dbReference type="EMBL" id="BLKX01000002">
    <property type="protein sequence ID" value="GFG82984.1"/>
    <property type="molecule type" value="Genomic_DNA"/>
</dbReference>
<evidence type="ECO:0000313" key="1">
    <source>
        <dbReference type="EMBL" id="GFG82984.1"/>
    </source>
</evidence>
<reference evidence="1 2" key="1">
    <citation type="journal article" date="2019" name="Emerg. Microbes Infect.">
        <title>Comprehensive subspecies identification of 175 nontuberculous mycobacteria species based on 7547 genomic profiles.</title>
        <authorList>
            <person name="Matsumoto Y."/>
            <person name="Kinjo T."/>
            <person name="Motooka D."/>
            <person name="Nabeya D."/>
            <person name="Jung N."/>
            <person name="Uechi K."/>
            <person name="Horii T."/>
            <person name="Iida T."/>
            <person name="Fujita J."/>
            <person name="Nakamura S."/>
        </authorList>
    </citation>
    <scope>NUCLEOTIDE SEQUENCE [LARGE SCALE GENOMIC DNA]</scope>
    <source>
        <strain evidence="1 2">JCM 18565</strain>
    </source>
</reference>